<dbReference type="AlphaFoldDB" id="A0A158DNN7"/>
<evidence type="ECO:0000313" key="2">
    <source>
        <dbReference type="EMBL" id="SAK96185.1"/>
    </source>
</evidence>
<feature type="domain" description="FAS1-like dehydratase" evidence="1">
    <location>
        <begin position="26"/>
        <end position="109"/>
    </location>
</feature>
<dbReference type="InterPro" id="IPR039569">
    <property type="entry name" value="FAS1-like_DH_region"/>
</dbReference>
<dbReference type="InterPro" id="IPR052741">
    <property type="entry name" value="Mitochondrial_HTD2"/>
</dbReference>
<dbReference type="InterPro" id="IPR029069">
    <property type="entry name" value="HotDog_dom_sf"/>
</dbReference>
<dbReference type="GO" id="GO:0019171">
    <property type="term" value="F:(3R)-hydroxyacyl-[acyl-carrier-protein] dehydratase activity"/>
    <property type="evidence" value="ECO:0007669"/>
    <property type="project" value="TreeGrafter"/>
</dbReference>
<dbReference type="STRING" id="1777140.AWB79_07311"/>
<sequence length="252" mass="28165">MALDYDARPSAGHPLPELWHWTFFWPLTATGGLGPDGHPRKGAFLPDLGLPRRMWAGGRLRFHHSLEVGRAASRNSTVTNVTDKSGRTGRLGFVTVKHQLSDDNGVAIEEEQDIVYREAYVPGTPEPSPTPAPAGGAWQSEIVPTETLLFRYSALTFNSHRIHYDRDYATREEGYSNLVVHGPLIATLLLDLVRRHMPNSTIKRFTFKAVRPTLLGDVFMICGEPDADGKTVELWAKDHRGWLTMRAQAEVE</sequence>
<dbReference type="EMBL" id="FCOA02000051">
    <property type="protein sequence ID" value="SAK96185.1"/>
    <property type="molecule type" value="Genomic_DNA"/>
</dbReference>
<evidence type="ECO:0000259" key="1">
    <source>
        <dbReference type="Pfam" id="PF13452"/>
    </source>
</evidence>
<dbReference type="Proteomes" id="UP000054851">
    <property type="component" value="Unassembled WGS sequence"/>
</dbReference>
<dbReference type="PANTHER" id="PTHR28152:SF1">
    <property type="entry name" value="HYDROXYACYL-THIOESTER DEHYDRATASE TYPE 2, MITOCHONDRIAL"/>
    <property type="match status" value="1"/>
</dbReference>
<comment type="caution">
    <text evidence="2">The sequence shown here is derived from an EMBL/GenBank/DDBJ whole genome shotgun (WGS) entry which is preliminary data.</text>
</comment>
<accession>A0A158DNN7</accession>
<dbReference type="Pfam" id="PF13452">
    <property type="entry name" value="FAS1_DH_region"/>
    <property type="match status" value="1"/>
</dbReference>
<organism evidence="2 3">
    <name type="scientific">Caballeronia hypogeia</name>
    <dbReference type="NCBI Taxonomy" id="1777140"/>
    <lineage>
        <taxon>Bacteria</taxon>
        <taxon>Pseudomonadati</taxon>
        <taxon>Pseudomonadota</taxon>
        <taxon>Betaproteobacteria</taxon>
        <taxon>Burkholderiales</taxon>
        <taxon>Burkholderiaceae</taxon>
        <taxon>Caballeronia</taxon>
    </lineage>
</organism>
<dbReference type="PANTHER" id="PTHR28152">
    <property type="entry name" value="HYDROXYACYL-THIOESTER DEHYDRATASE TYPE 2, MITOCHONDRIAL"/>
    <property type="match status" value="1"/>
</dbReference>
<gene>
    <name evidence="2" type="ORF">AWB79_07311</name>
</gene>
<dbReference type="SUPFAM" id="SSF54637">
    <property type="entry name" value="Thioesterase/thiol ester dehydrase-isomerase"/>
    <property type="match status" value="1"/>
</dbReference>
<protein>
    <submittedName>
        <fullName evidence="2">Acyl-CoA dehydrogenase</fullName>
    </submittedName>
</protein>
<keyword evidence="3" id="KW-1185">Reference proteome</keyword>
<evidence type="ECO:0000313" key="3">
    <source>
        <dbReference type="Proteomes" id="UP000054851"/>
    </source>
</evidence>
<proteinExistence type="predicted"/>
<dbReference type="Gene3D" id="3.10.129.10">
    <property type="entry name" value="Hotdog Thioesterase"/>
    <property type="match status" value="1"/>
</dbReference>
<name>A0A158DNN7_9BURK</name>
<reference evidence="2" key="1">
    <citation type="submission" date="2016-01" db="EMBL/GenBank/DDBJ databases">
        <authorList>
            <person name="Peeters C."/>
        </authorList>
    </citation>
    <scope>NUCLEOTIDE SEQUENCE</scope>
    <source>
        <strain evidence="2">LMG 29322</strain>
    </source>
</reference>